<proteinExistence type="predicted"/>
<gene>
    <name evidence="2" type="ORF">HX893_20535</name>
</gene>
<evidence type="ECO:0000313" key="3">
    <source>
        <dbReference type="Proteomes" id="UP000585226"/>
    </source>
</evidence>
<evidence type="ECO:0000256" key="1">
    <source>
        <dbReference type="SAM" id="MobiDB-lite"/>
    </source>
</evidence>
<feature type="compositionally biased region" description="Basic and acidic residues" evidence="1">
    <location>
        <begin position="28"/>
        <end position="44"/>
    </location>
</feature>
<dbReference type="AlphaFoldDB" id="A0A7Y8G3G3"/>
<organism evidence="2 3">
    <name type="scientific">Pseudomonas reactans</name>
    <dbReference type="NCBI Taxonomy" id="117680"/>
    <lineage>
        <taxon>Bacteria</taxon>
        <taxon>Pseudomonadati</taxon>
        <taxon>Pseudomonadota</taxon>
        <taxon>Gammaproteobacteria</taxon>
        <taxon>Pseudomonadales</taxon>
        <taxon>Pseudomonadaceae</taxon>
        <taxon>Pseudomonas</taxon>
    </lineage>
</organism>
<dbReference type="EMBL" id="JACASD010000051">
    <property type="protein sequence ID" value="NWE90517.1"/>
    <property type="molecule type" value="Genomic_DNA"/>
</dbReference>
<dbReference type="Proteomes" id="UP000585226">
    <property type="component" value="Unassembled WGS sequence"/>
</dbReference>
<name>A0A7Y8G3G3_9PSED</name>
<sequence>MNIHIDQITINVIFQPQEPMQETTRLQEPFKRGHRTPEESQARQRELSLAIIEAQQVAMQKSAERLQRKLRVIERLRVLFGDETANSVLGGII</sequence>
<accession>A0A7Y8G3G3</accession>
<feature type="region of interest" description="Disordered" evidence="1">
    <location>
        <begin position="21"/>
        <end position="44"/>
    </location>
</feature>
<protein>
    <submittedName>
        <fullName evidence="2">Uncharacterized protein</fullName>
    </submittedName>
</protein>
<dbReference type="RefSeq" id="WP_177112203.1">
    <property type="nucleotide sequence ID" value="NZ_JACASD010000051.1"/>
</dbReference>
<reference evidence="2 3" key="1">
    <citation type="submission" date="2020-04" db="EMBL/GenBank/DDBJ databases">
        <title>Molecular characterization of pseudomonads from Agaricus bisporus reveal novel blotch 2 pathogens in Western Europe.</title>
        <authorList>
            <person name="Taparia T."/>
            <person name="Krijger M."/>
            <person name="Haynes E."/>
            <person name="Elpinstone J.G."/>
            <person name="Noble R."/>
            <person name="Van Der Wolf J."/>
        </authorList>
    </citation>
    <scope>NUCLEOTIDE SEQUENCE [LARGE SCALE GENOMIC DNA]</scope>
    <source>
        <strain evidence="2 3">P8021</strain>
    </source>
</reference>
<comment type="caution">
    <text evidence="2">The sequence shown here is derived from an EMBL/GenBank/DDBJ whole genome shotgun (WGS) entry which is preliminary data.</text>
</comment>
<evidence type="ECO:0000313" key="2">
    <source>
        <dbReference type="EMBL" id="NWE90517.1"/>
    </source>
</evidence>